<dbReference type="PRINTS" id="PR00344">
    <property type="entry name" value="BCTRLSENSOR"/>
</dbReference>
<dbReference type="PANTHER" id="PTHR44757:SF2">
    <property type="entry name" value="BIOFILM ARCHITECTURE MAINTENANCE PROTEIN MBAA"/>
    <property type="match status" value="1"/>
</dbReference>
<evidence type="ECO:0000256" key="4">
    <source>
        <dbReference type="PROSITE-ProRule" id="PRU00169"/>
    </source>
</evidence>
<dbReference type="NCBIfam" id="TIGR00229">
    <property type="entry name" value="sensory_box"/>
    <property type="match status" value="1"/>
</dbReference>
<dbReference type="PROSITE" id="PS50883">
    <property type="entry name" value="EAL"/>
    <property type="match status" value="1"/>
</dbReference>
<dbReference type="SMART" id="SM00448">
    <property type="entry name" value="REC"/>
    <property type="match status" value="1"/>
</dbReference>
<evidence type="ECO:0000313" key="10">
    <source>
        <dbReference type="EMBL" id="BAU57989.2"/>
    </source>
</evidence>
<dbReference type="CDD" id="cd00082">
    <property type="entry name" value="HisKA"/>
    <property type="match status" value="1"/>
</dbReference>
<dbReference type="InterPro" id="IPR003661">
    <property type="entry name" value="HisK_dim/P_dom"/>
</dbReference>
<dbReference type="InterPro" id="IPR035965">
    <property type="entry name" value="PAS-like_dom_sf"/>
</dbReference>
<dbReference type="CDD" id="cd00075">
    <property type="entry name" value="HATPase"/>
    <property type="match status" value="1"/>
</dbReference>
<reference evidence="10" key="1">
    <citation type="submission" date="2016-02" db="EMBL/GenBank/DDBJ databases">
        <title>Halorhodospira halochloris DSM-1059 complete genome, version 2.</title>
        <authorList>
            <person name="Tsukatani Y."/>
        </authorList>
    </citation>
    <scope>NUCLEOTIDE SEQUENCE</scope>
    <source>
        <strain evidence="10">DSM 1059</strain>
    </source>
</reference>
<dbReference type="AlphaFoldDB" id="A0A0X8X9J7"/>
<evidence type="ECO:0000256" key="3">
    <source>
        <dbReference type="ARBA" id="ARBA00022553"/>
    </source>
</evidence>
<dbReference type="Pfam" id="PF00990">
    <property type="entry name" value="GGDEF"/>
    <property type="match status" value="1"/>
</dbReference>
<dbReference type="PROSITE" id="PS50112">
    <property type="entry name" value="PAS"/>
    <property type="match status" value="1"/>
</dbReference>
<evidence type="ECO:0000259" key="7">
    <source>
        <dbReference type="PROSITE" id="PS50112"/>
    </source>
</evidence>
<feature type="domain" description="EAL" evidence="8">
    <location>
        <begin position="361"/>
        <end position="615"/>
    </location>
</feature>
<dbReference type="PROSITE" id="PS50110">
    <property type="entry name" value="RESPONSE_REGULATORY"/>
    <property type="match status" value="1"/>
</dbReference>
<dbReference type="InterPro" id="IPR003594">
    <property type="entry name" value="HATPase_dom"/>
</dbReference>
<sequence length="1173" mass="130925">MLNSADSEDKLQTTLCVIDSWQRRRFLRCFGVVAHTGDSSAERQVALALEDVTEYKAAEQERSALMEFIEVLPDFVGLADTQGNLLYHNRALREAQGEGGEVQSINSRISDAHDPESLELLLKEGFPVAERDGIWRGQTWLRHVGKETEIPVDQVVIAHRDAQGKVKRYSTLMHNLSVERARESEIERLLYRDPVTGLPNRMLFHDRVEQARLVQNRGDEFLAVIVCDIRDFSAINESLGQEGGDQVLAEVGRRLQANLPQEATIGRLGGDLFGILLPRLEEGKEAVEFAERIVSKVGDRVLFAEQAVHLNLRAGISVTSRSGESARTLVDQADAARRASKRSGVKYQFYSSSITEQAREHVYLTTELRHALDNNDLQVYYQPQVDFVSGKLIGFEALVRWQHPQEGWIGPGRFIPVAESSGLIGRVGEQVIDLAARDFLQARRAGFAEGRLAINIAAPQMNRPNWAIKLLEGWQRNGLAATDLELEITERLFVRSRHSLIEQLQYLRSCGVKIAVDDFGTGYSSLNYLKDLPVDRIKIDQSFITDLPGDHRTETIIKAITTLAKGLGMEVLAEGVETAGQAQALGSAGCYQGQGHLFARPAPAASLWTGPQLECWRVGNMAGAGAEESRIQSASPGPEEVAGQKTWAKLRGERERRYRLAQEAARFGIWEWDLEADAIDWDNVCWWMLGYSAEMVGSMSYDEWRAIIHPEDIENVESHIQYALTNDTPYLIEMRCRSAFGDWIWVQERGQVVSRADDGQPLLIAGANIDFGQCKKTEADIQRQLEQANDTRSTFLNAVSHELRTPLNALMGFADLLSDSSLSAEKREFYAARSRDAGERLLHKISSILDLSQLKSGGVELHCDRLELRSLVYETCSPFLEKAQNKRLSLSWQVAEEVPTWVEGDGYRISQLLNCLLENAIEHSERGRILVEVSQHNPQQLLFAVHDNGPGISPEVQEELFAAFDKGSYADEGQRGRGLGLLVAYELARQLGGALWLNSVSEVGSTFCFTAQLPAIAAPVENDEAFAHGNNLEEDVQLLCGEGVRVLIAEDDPVSALLIQTLLQNLGCDTTLTGNGQEALDTWQQHPFDLLFLDLRMPLLSGLDVVRAVRSKETDESLPYTPAVLCTAQALDEVEQESFQAGFDKYTTKPVNVHKLKEIIRWLRHIRAWQATV</sequence>
<evidence type="ECO:0000259" key="5">
    <source>
        <dbReference type="PROSITE" id="PS50109"/>
    </source>
</evidence>
<dbReference type="Gene3D" id="3.40.50.2300">
    <property type="match status" value="1"/>
</dbReference>
<dbReference type="InterPro" id="IPR052155">
    <property type="entry name" value="Biofilm_reg_signaling"/>
</dbReference>
<dbReference type="CDD" id="cd01949">
    <property type="entry name" value="GGDEF"/>
    <property type="match status" value="1"/>
</dbReference>
<evidence type="ECO:0000313" key="11">
    <source>
        <dbReference type="Proteomes" id="UP000218890"/>
    </source>
</evidence>
<evidence type="ECO:0000259" key="9">
    <source>
        <dbReference type="PROSITE" id="PS50887"/>
    </source>
</evidence>
<gene>
    <name evidence="10" type="ORF">HH1059_12810</name>
</gene>
<dbReference type="PROSITE" id="PS50109">
    <property type="entry name" value="HIS_KIN"/>
    <property type="match status" value="1"/>
</dbReference>
<dbReference type="SMART" id="SM00052">
    <property type="entry name" value="EAL"/>
    <property type="match status" value="1"/>
</dbReference>
<comment type="catalytic activity">
    <reaction evidence="1">
        <text>ATP + protein L-histidine = ADP + protein N-phospho-L-histidine.</text>
        <dbReference type="EC" id="2.7.13.3"/>
    </reaction>
</comment>
<dbReference type="Proteomes" id="UP000218890">
    <property type="component" value="Chromosome"/>
</dbReference>
<evidence type="ECO:0000256" key="2">
    <source>
        <dbReference type="ARBA" id="ARBA00012438"/>
    </source>
</evidence>
<dbReference type="Pfam" id="PF00512">
    <property type="entry name" value="HisKA"/>
    <property type="match status" value="1"/>
</dbReference>
<dbReference type="SUPFAM" id="SSF55874">
    <property type="entry name" value="ATPase domain of HSP90 chaperone/DNA topoisomerase II/histidine kinase"/>
    <property type="match status" value="1"/>
</dbReference>
<dbReference type="InterPro" id="IPR035919">
    <property type="entry name" value="EAL_sf"/>
</dbReference>
<dbReference type="CDD" id="cd00130">
    <property type="entry name" value="PAS"/>
    <property type="match status" value="1"/>
</dbReference>
<dbReference type="KEGG" id="hhk:HH1059_12810"/>
<dbReference type="Pfam" id="PF08447">
    <property type="entry name" value="PAS_3"/>
    <property type="match status" value="1"/>
</dbReference>
<dbReference type="InterPro" id="IPR000160">
    <property type="entry name" value="GGDEF_dom"/>
</dbReference>
<dbReference type="InterPro" id="IPR004358">
    <property type="entry name" value="Sig_transdc_His_kin-like_C"/>
</dbReference>
<feature type="domain" description="GGDEF" evidence="9">
    <location>
        <begin position="220"/>
        <end position="353"/>
    </location>
</feature>
<dbReference type="PANTHER" id="PTHR44757">
    <property type="entry name" value="DIGUANYLATE CYCLASE DGCP"/>
    <property type="match status" value="1"/>
</dbReference>
<keyword evidence="3 4" id="KW-0597">Phosphoprotein</keyword>
<dbReference type="SMART" id="SM00387">
    <property type="entry name" value="HATPase_c"/>
    <property type="match status" value="1"/>
</dbReference>
<dbReference type="EC" id="2.7.13.3" evidence="2"/>
<dbReference type="Gene3D" id="3.30.450.20">
    <property type="entry name" value="PAS domain"/>
    <property type="match status" value="2"/>
</dbReference>
<dbReference type="InterPro" id="IPR043128">
    <property type="entry name" value="Rev_trsase/Diguanyl_cyclase"/>
</dbReference>
<dbReference type="Gene3D" id="1.10.287.130">
    <property type="match status" value="1"/>
</dbReference>
<dbReference type="InterPro" id="IPR001789">
    <property type="entry name" value="Sig_transdc_resp-reg_receiver"/>
</dbReference>
<dbReference type="InterPro" id="IPR029787">
    <property type="entry name" value="Nucleotide_cyclase"/>
</dbReference>
<feature type="domain" description="Response regulatory" evidence="6">
    <location>
        <begin position="1045"/>
        <end position="1164"/>
    </location>
</feature>
<dbReference type="Pfam" id="PF00563">
    <property type="entry name" value="EAL"/>
    <property type="match status" value="1"/>
</dbReference>
<dbReference type="PROSITE" id="PS50887">
    <property type="entry name" value="GGDEF"/>
    <property type="match status" value="1"/>
</dbReference>
<dbReference type="EMBL" id="AP017372">
    <property type="protein sequence ID" value="BAU57989.2"/>
    <property type="molecule type" value="Genomic_DNA"/>
</dbReference>
<dbReference type="GO" id="GO:0000155">
    <property type="term" value="F:phosphorelay sensor kinase activity"/>
    <property type="evidence" value="ECO:0007669"/>
    <property type="project" value="InterPro"/>
</dbReference>
<dbReference type="CDD" id="cd17546">
    <property type="entry name" value="REC_hyHK_CKI1_RcsC-like"/>
    <property type="match status" value="1"/>
</dbReference>
<dbReference type="SMART" id="SM00388">
    <property type="entry name" value="HisKA"/>
    <property type="match status" value="1"/>
</dbReference>
<dbReference type="SMART" id="SM00267">
    <property type="entry name" value="GGDEF"/>
    <property type="match status" value="1"/>
</dbReference>
<dbReference type="NCBIfam" id="TIGR00254">
    <property type="entry name" value="GGDEF"/>
    <property type="match status" value="1"/>
</dbReference>
<dbReference type="SUPFAM" id="SSF52172">
    <property type="entry name" value="CheY-like"/>
    <property type="match status" value="1"/>
</dbReference>
<dbReference type="SMART" id="SM00091">
    <property type="entry name" value="PAS"/>
    <property type="match status" value="2"/>
</dbReference>
<dbReference type="InterPro" id="IPR013655">
    <property type="entry name" value="PAS_fold_3"/>
</dbReference>
<feature type="modified residue" description="4-aspartylphosphate" evidence="4">
    <location>
        <position position="1094"/>
    </location>
</feature>
<dbReference type="InterPro" id="IPR036890">
    <property type="entry name" value="HATPase_C_sf"/>
</dbReference>
<dbReference type="InterPro" id="IPR000014">
    <property type="entry name" value="PAS"/>
</dbReference>
<dbReference type="InterPro" id="IPR036097">
    <property type="entry name" value="HisK_dim/P_sf"/>
</dbReference>
<organism evidence="10 11">
    <name type="scientific">Halorhodospira halochloris</name>
    <name type="common">Ectothiorhodospira halochloris</name>
    <dbReference type="NCBI Taxonomy" id="1052"/>
    <lineage>
        <taxon>Bacteria</taxon>
        <taxon>Pseudomonadati</taxon>
        <taxon>Pseudomonadota</taxon>
        <taxon>Gammaproteobacteria</taxon>
        <taxon>Chromatiales</taxon>
        <taxon>Ectothiorhodospiraceae</taxon>
        <taxon>Halorhodospira</taxon>
    </lineage>
</organism>
<dbReference type="Pfam" id="PF00072">
    <property type="entry name" value="Response_reg"/>
    <property type="match status" value="1"/>
</dbReference>
<proteinExistence type="predicted"/>
<evidence type="ECO:0000256" key="1">
    <source>
        <dbReference type="ARBA" id="ARBA00000085"/>
    </source>
</evidence>
<dbReference type="SUPFAM" id="SSF47384">
    <property type="entry name" value="Homodimeric domain of signal transducing histidine kinase"/>
    <property type="match status" value="1"/>
</dbReference>
<dbReference type="CDD" id="cd01948">
    <property type="entry name" value="EAL"/>
    <property type="match status" value="1"/>
</dbReference>
<dbReference type="InterPro" id="IPR001633">
    <property type="entry name" value="EAL_dom"/>
</dbReference>
<dbReference type="Gene3D" id="3.30.70.270">
    <property type="match status" value="1"/>
</dbReference>
<name>A0A0X8X9J7_HALHR</name>
<evidence type="ECO:0000259" key="6">
    <source>
        <dbReference type="PROSITE" id="PS50110"/>
    </source>
</evidence>
<keyword evidence="11" id="KW-1185">Reference proteome</keyword>
<evidence type="ECO:0000259" key="8">
    <source>
        <dbReference type="PROSITE" id="PS50883"/>
    </source>
</evidence>
<dbReference type="SUPFAM" id="SSF55785">
    <property type="entry name" value="PYP-like sensor domain (PAS domain)"/>
    <property type="match status" value="2"/>
</dbReference>
<dbReference type="SUPFAM" id="SSF141868">
    <property type="entry name" value="EAL domain-like"/>
    <property type="match status" value="1"/>
</dbReference>
<dbReference type="Pfam" id="PF02518">
    <property type="entry name" value="HATPase_c"/>
    <property type="match status" value="1"/>
</dbReference>
<accession>A0A0X8X9J7</accession>
<dbReference type="InterPro" id="IPR005467">
    <property type="entry name" value="His_kinase_dom"/>
</dbReference>
<dbReference type="InterPro" id="IPR011006">
    <property type="entry name" value="CheY-like_superfamily"/>
</dbReference>
<protein>
    <recommendedName>
        <fullName evidence="2">histidine kinase</fullName>
        <ecNumber evidence="2">2.7.13.3</ecNumber>
    </recommendedName>
</protein>
<feature type="domain" description="PAS" evidence="7">
    <location>
        <begin position="654"/>
        <end position="727"/>
    </location>
</feature>
<dbReference type="SUPFAM" id="SSF55073">
    <property type="entry name" value="Nucleotide cyclase"/>
    <property type="match status" value="1"/>
</dbReference>
<dbReference type="Gene3D" id="3.30.565.10">
    <property type="entry name" value="Histidine kinase-like ATPase, C-terminal domain"/>
    <property type="match status" value="1"/>
</dbReference>
<feature type="domain" description="Histidine kinase" evidence="5">
    <location>
        <begin position="798"/>
        <end position="1015"/>
    </location>
</feature>
<dbReference type="Gene3D" id="3.20.20.450">
    <property type="entry name" value="EAL domain"/>
    <property type="match status" value="1"/>
</dbReference>